<keyword evidence="4" id="KW-0408">Iron</keyword>
<dbReference type="Pfam" id="PF01512">
    <property type="entry name" value="Complex1_51K"/>
    <property type="match status" value="1"/>
</dbReference>
<evidence type="ECO:0000259" key="6">
    <source>
        <dbReference type="SMART" id="SM00928"/>
    </source>
</evidence>
<proteinExistence type="inferred from homology"/>
<dbReference type="RefSeq" id="WP_343749303.1">
    <property type="nucleotide sequence ID" value="NZ_BAAABL010000059.1"/>
</dbReference>
<feature type="domain" description="NADH-ubiquinone oxidoreductase 51kDa subunit iron-sulphur binding" evidence="6">
    <location>
        <begin position="389"/>
        <end position="434"/>
    </location>
</feature>
<comment type="similarity">
    <text evidence="1">Belongs to the complex I 51 kDa subunit family.</text>
</comment>
<dbReference type="SUPFAM" id="SSF142019">
    <property type="entry name" value="Nqo1 FMN-binding domain-like"/>
    <property type="match status" value="1"/>
</dbReference>
<evidence type="ECO:0000256" key="2">
    <source>
        <dbReference type="ARBA" id="ARBA00022485"/>
    </source>
</evidence>
<keyword evidence="5" id="KW-0411">Iron-sulfur</keyword>
<keyword evidence="8" id="KW-1185">Reference proteome</keyword>
<dbReference type="InterPro" id="IPR019575">
    <property type="entry name" value="Nuop51_4Fe4S-bd"/>
</dbReference>
<protein>
    <recommendedName>
        <fullName evidence="6">NADH-ubiquinone oxidoreductase 51kDa subunit iron-sulphur binding domain-containing protein</fullName>
    </recommendedName>
</protein>
<accession>A0AAV3S8P7</accession>
<dbReference type="Proteomes" id="UP001500837">
    <property type="component" value="Unassembled WGS sequence"/>
</dbReference>
<dbReference type="GO" id="GO:0046872">
    <property type="term" value="F:metal ion binding"/>
    <property type="evidence" value="ECO:0007669"/>
    <property type="project" value="UniProtKB-KW"/>
</dbReference>
<dbReference type="PANTHER" id="PTHR43578">
    <property type="entry name" value="NADH-QUINONE OXIDOREDUCTASE SUBUNIT F"/>
    <property type="match status" value="1"/>
</dbReference>
<dbReference type="AlphaFoldDB" id="A0AAV3S8P7"/>
<evidence type="ECO:0000313" key="8">
    <source>
        <dbReference type="Proteomes" id="UP001500837"/>
    </source>
</evidence>
<dbReference type="SUPFAM" id="SSF140490">
    <property type="entry name" value="Nqo1C-terminal domain-like"/>
    <property type="match status" value="1"/>
</dbReference>
<dbReference type="GO" id="GO:0051539">
    <property type="term" value="F:4 iron, 4 sulfur cluster binding"/>
    <property type="evidence" value="ECO:0007669"/>
    <property type="project" value="UniProtKB-KW"/>
</dbReference>
<dbReference type="InterPro" id="IPR037225">
    <property type="entry name" value="Nuo51_FMN-bd_sf"/>
</dbReference>
<dbReference type="SMART" id="SM00928">
    <property type="entry name" value="NADH_4Fe-4S"/>
    <property type="match status" value="1"/>
</dbReference>
<dbReference type="Gene3D" id="1.20.1440.230">
    <property type="entry name" value="NADH-ubiquinone oxidoreductase 51kDa subunit, iron-sulphur binding domain"/>
    <property type="match status" value="1"/>
</dbReference>
<dbReference type="InterPro" id="IPR011538">
    <property type="entry name" value="Nuo51_FMN-bd"/>
</dbReference>
<keyword evidence="3" id="KW-0479">Metal-binding</keyword>
<evidence type="ECO:0000256" key="1">
    <source>
        <dbReference type="ARBA" id="ARBA00007523"/>
    </source>
</evidence>
<sequence length="487" mass="50443">MTNLSERTTVLRVAGADAAALVDGVERDDVPVVAVGSTGVRALEPLVVATHEGASAFVTNADADAVVAAADALGDGALPDGADARVEHDETPDTLPVPSLDGFTDDRSVLARCGWTDPRDADDYASTVGFSDADADAVLDAAEGLCGRGWGDWCADEPYADLWAGVRERDGPTSVVVNAHGNPGDALLLESDPYAVLDGASAAVRAVDADYLYLYASEADAAALERARDAAEARDYGVPVEVVAGPDAYRAAEPTMAIEAIEGNHRLEARLRPPGPEVEGVYGNPTIVHTARTYARLAGVLRDEAPETRVVSVTGDVDATTTVELVETDTVASATAAAGVEDFTAACVGGKFGGITTDLDVGLAPDALHEADLGTEGTVEILGEDRCPVAFVGQRANVAAETNCGRCVPCREGTTQLTEKLRDVYDGTYDEGGMTELMGVMESTSICAFGRDVPRTVRTAMREFDDAFEAHAAGDCPSGTCAVGGTQ</sequence>
<organism evidence="7 8">
    <name type="scientific">Halarchaeum salinum</name>
    <dbReference type="NCBI Taxonomy" id="489912"/>
    <lineage>
        <taxon>Archaea</taxon>
        <taxon>Methanobacteriati</taxon>
        <taxon>Methanobacteriota</taxon>
        <taxon>Stenosarchaea group</taxon>
        <taxon>Halobacteria</taxon>
        <taxon>Halobacteriales</taxon>
        <taxon>Halobacteriaceae</taxon>
    </lineage>
</organism>
<name>A0AAV3S8P7_9EURY</name>
<dbReference type="InterPro" id="IPR037207">
    <property type="entry name" value="Nuop51_4Fe4S-bd_sf"/>
</dbReference>
<gene>
    <name evidence="7" type="ORF">GCM10009066_19920</name>
</gene>
<evidence type="ECO:0000256" key="3">
    <source>
        <dbReference type="ARBA" id="ARBA00022723"/>
    </source>
</evidence>
<dbReference type="PANTHER" id="PTHR43578:SF3">
    <property type="entry name" value="NADH-QUINONE OXIDOREDUCTASE SUBUNIT F"/>
    <property type="match status" value="1"/>
</dbReference>
<evidence type="ECO:0000313" key="7">
    <source>
        <dbReference type="EMBL" id="GAA0306105.1"/>
    </source>
</evidence>
<dbReference type="EMBL" id="BAAABL010000059">
    <property type="protein sequence ID" value="GAA0306105.1"/>
    <property type="molecule type" value="Genomic_DNA"/>
</dbReference>
<dbReference type="Pfam" id="PF10589">
    <property type="entry name" value="NADH_4Fe-4S"/>
    <property type="match status" value="1"/>
</dbReference>
<reference evidence="7 8" key="1">
    <citation type="journal article" date="2019" name="Int. J. Syst. Evol. Microbiol.">
        <title>The Global Catalogue of Microorganisms (GCM) 10K type strain sequencing project: providing services to taxonomists for standard genome sequencing and annotation.</title>
        <authorList>
            <consortium name="The Broad Institute Genomics Platform"/>
            <consortium name="The Broad Institute Genome Sequencing Center for Infectious Disease"/>
            <person name="Wu L."/>
            <person name="Ma J."/>
        </authorList>
    </citation>
    <scope>NUCLEOTIDE SEQUENCE [LARGE SCALE GENOMIC DNA]</scope>
    <source>
        <strain evidence="7 8">JCM 16330</strain>
    </source>
</reference>
<evidence type="ECO:0000256" key="5">
    <source>
        <dbReference type="ARBA" id="ARBA00023014"/>
    </source>
</evidence>
<keyword evidence="2" id="KW-0004">4Fe-4S</keyword>
<comment type="caution">
    <text evidence="7">The sequence shown here is derived from an EMBL/GenBank/DDBJ whole genome shotgun (WGS) entry which is preliminary data.</text>
</comment>
<dbReference type="Gene3D" id="3.40.50.11540">
    <property type="entry name" value="NADH-ubiquinone oxidoreductase 51kDa subunit"/>
    <property type="match status" value="1"/>
</dbReference>
<evidence type="ECO:0000256" key="4">
    <source>
        <dbReference type="ARBA" id="ARBA00023004"/>
    </source>
</evidence>